<feature type="transmembrane region" description="Helical" evidence="2">
    <location>
        <begin position="26"/>
        <end position="44"/>
    </location>
</feature>
<reference evidence="4 5" key="1">
    <citation type="journal article" date="2007" name="Proc. Natl. Acad. Sci. U.S.A.">
        <title>Characterization of a marine gammaproteobacterium capable of aerobic anoxygenic photosynthesis.</title>
        <authorList>
            <person name="Fuchs B.M."/>
            <person name="Spring S."/>
            <person name="Teeling H."/>
            <person name="Quast C."/>
            <person name="Wulf J."/>
            <person name="Schattenhofer M."/>
            <person name="Yan S."/>
            <person name="Ferriera S."/>
            <person name="Johnson J."/>
            <person name="Glockner F.O."/>
            <person name="Amann R."/>
        </authorList>
    </citation>
    <scope>NUCLEOTIDE SEQUENCE [LARGE SCALE GENOMIC DNA]</scope>
    <source>
        <strain evidence="4">KT71</strain>
    </source>
</reference>
<protein>
    <submittedName>
        <fullName evidence="4">PPIC-type PPIASE domain protein</fullName>
    </submittedName>
</protein>
<name>A4A6F1_9GAMM</name>
<keyword evidence="1" id="KW-0697">Rotamase</keyword>
<dbReference type="STRING" id="314285.KT71_01435"/>
<organism evidence="4 5">
    <name type="scientific">Congregibacter litoralis KT71</name>
    <dbReference type="NCBI Taxonomy" id="314285"/>
    <lineage>
        <taxon>Bacteria</taxon>
        <taxon>Pseudomonadati</taxon>
        <taxon>Pseudomonadota</taxon>
        <taxon>Gammaproteobacteria</taxon>
        <taxon>Cellvibrionales</taxon>
        <taxon>Halieaceae</taxon>
        <taxon>Congregibacter</taxon>
    </lineage>
</organism>
<evidence type="ECO:0000256" key="1">
    <source>
        <dbReference type="PROSITE-ProRule" id="PRU00278"/>
    </source>
</evidence>
<dbReference type="GO" id="GO:0003755">
    <property type="term" value="F:peptidyl-prolyl cis-trans isomerase activity"/>
    <property type="evidence" value="ECO:0007669"/>
    <property type="project" value="UniProtKB-KW"/>
</dbReference>
<dbReference type="AlphaFoldDB" id="A4A6F1"/>
<dbReference type="EMBL" id="AAOA02000002">
    <property type="protein sequence ID" value="EAQ98598.2"/>
    <property type="molecule type" value="Genomic_DNA"/>
</dbReference>
<accession>A4A6F1</accession>
<keyword evidence="1" id="KW-0413">Isomerase</keyword>
<keyword evidence="5" id="KW-1185">Reference proteome</keyword>
<dbReference type="eggNOG" id="COG0760">
    <property type="taxonomic scope" value="Bacteria"/>
</dbReference>
<dbReference type="InterPro" id="IPR000297">
    <property type="entry name" value="PPIase_PpiC"/>
</dbReference>
<sequence length="298" mass="33608">MLKKARVASADTLTERSAGRGLFRDPLLHFVLLGLLLFFAYLSLNDQDSSNEDIVVSVAQQEQLIAAYTRVWRRPPKALELKGLLDDYIREEIANREALALGFAANDPVVRRRLRQKYESFMDQFAASVEPSEDELQQWYETRMTDYSEDARYSLRHRFFSSDRREDARGDAASALAGLAPADPEADPALGDALAMPQRYEDTRETELASRFGQGFTDSLSALPEGRWSGPVPSAYGYHLVFIESVRARAQPPLGAVRAAVLRDWRAEHVEKAREELYASLLDRYTVKIQTPAETSDS</sequence>
<comment type="caution">
    <text evidence="4">The sequence shown here is derived from an EMBL/GenBank/DDBJ whole genome shotgun (WGS) entry which is preliminary data.</text>
</comment>
<dbReference type="InterPro" id="IPR046357">
    <property type="entry name" value="PPIase_dom_sf"/>
</dbReference>
<feature type="domain" description="PpiC" evidence="3">
    <location>
        <begin position="150"/>
        <end position="245"/>
    </location>
</feature>
<dbReference type="PROSITE" id="PS50198">
    <property type="entry name" value="PPIC_PPIASE_2"/>
    <property type="match status" value="1"/>
</dbReference>
<evidence type="ECO:0000256" key="2">
    <source>
        <dbReference type="SAM" id="Phobius"/>
    </source>
</evidence>
<keyword evidence="2" id="KW-0812">Transmembrane</keyword>
<dbReference type="Gene3D" id="3.10.50.40">
    <property type="match status" value="1"/>
</dbReference>
<dbReference type="Pfam" id="PF13145">
    <property type="entry name" value="Rotamase_2"/>
    <property type="match status" value="1"/>
</dbReference>
<dbReference type="HOGENOM" id="CLU_067345_0_0_6"/>
<keyword evidence="2" id="KW-1133">Transmembrane helix</keyword>
<dbReference type="Proteomes" id="UP000019205">
    <property type="component" value="Chromosome"/>
</dbReference>
<keyword evidence="2" id="KW-0472">Membrane</keyword>
<proteinExistence type="predicted"/>
<reference evidence="4 5" key="2">
    <citation type="journal article" date="2009" name="PLoS ONE">
        <title>The photosynthetic apparatus and its regulation in the aerobic gammaproteobacterium Congregibacter litoralis gen. nov., sp. nov.</title>
        <authorList>
            <person name="Spring S."/>
            <person name="Lunsdorf H."/>
            <person name="Fuchs B.M."/>
            <person name="Tindall B.J."/>
        </authorList>
    </citation>
    <scope>NUCLEOTIDE SEQUENCE [LARGE SCALE GENOMIC DNA]</scope>
    <source>
        <strain evidence="4">KT71</strain>
    </source>
</reference>
<evidence type="ECO:0000313" key="5">
    <source>
        <dbReference type="Proteomes" id="UP000019205"/>
    </source>
</evidence>
<dbReference type="Gene3D" id="1.10.4030.10">
    <property type="entry name" value="Porin chaperone SurA, peptide-binding domain"/>
    <property type="match status" value="1"/>
</dbReference>
<evidence type="ECO:0000313" key="4">
    <source>
        <dbReference type="EMBL" id="EAQ98598.2"/>
    </source>
</evidence>
<evidence type="ECO:0000259" key="3">
    <source>
        <dbReference type="PROSITE" id="PS50198"/>
    </source>
</evidence>
<gene>
    <name evidence="4" type="ORF">KT71_01435</name>
</gene>